<dbReference type="GO" id="GO:0016705">
    <property type="term" value="F:oxidoreductase activity, acting on paired donors, with incorporation or reduction of molecular oxygen"/>
    <property type="evidence" value="ECO:0007669"/>
    <property type="project" value="InterPro"/>
</dbReference>
<dbReference type="GO" id="GO:0043386">
    <property type="term" value="P:mycotoxin biosynthetic process"/>
    <property type="evidence" value="ECO:0007669"/>
    <property type="project" value="UniProtKB-ARBA"/>
</dbReference>
<gene>
    <name evidence="10" type="ORF">PCAMFM013_S003g000428</name>
</gene>
<evidence type="ECO:0000313" key="10">
    <source>
        <dbReference type="EMBL" id="CRL19637.1"/>
    </source>
</evidence>
<evidence type="ECO:0000256" key="1">
    <source>
        <dbReference type="ARBA" id="ARBA00001971"/>
    </source>
</evidence>
<feature type="binding site" description="axial binding residue" evidence="8">
    <location>
        <position position="199"/>
    </location>
    <ligand>
        <name>heme</name>
        <dbReference type="ChEBI" id="CHEBI:30413"/>
    </ligand>
    <ligandPart>
        <name>Fe</name>
        <dbReference type="ChEBI" id="CHEBI:18248"/>
    </ligandPart>
</feature>
<dbReference type="Pfam" id="PF00067">
    <property type="entry name" value="p450"/>
    <property type="match status" value="1"/>
</dbReference>
<dbReference type="PRINTS" id="PR00463">
    <property type="entry name" value="EP450I"/>
</dbReference>
<evidence type="ECO:0000256" key="7">
    <source>
        <dbReference type="ARBA" id="ARBA00023033"/>
    </source>
</evidence>
<keyword evidence="6 8" id="KW-0408">Iron</keyword>
<dbReference type="CDD" id="cd11062">
    <property type="entry name" value="CYP58-like"/>
    <property type="match status" value="1"/>
</dbReference>
<dbReference type="Gene3D" id="1.10.630.10">
    <property type="entry name" value="Cytochrome P450"/>
    <property type="match status" value="1"/>
</dbReference>
<evidence type="ECO:0000256" key="5">
    <source>
        <dbReference type="ARBA" id="ARBA00023002"/>
    </source>
</evidence>
<dbReference type="InterPro" id="IPR001128">
    <property type="entry name" value="Cyt_P450"/>
</dbReference>
<name>A0A0G4NZY9_PENC3</name>
<dbReference type="EMBL" id="HG793136">
    <property type="protein sequence ID" value="CRL19637.1"/>
    <property type="molecule type" value="Genomic_DNA"/>
</dbReference>
<accession>A0A0G4NZY9</accession>
<dbReference type="InterPro" id="IPR017972">
    <property type="entry name" value="Cyt_P450_CS"/>
</dbReference>
<keyword evidence="4 8" id="KW-0479">Metal-binding</keyword>
<dbReference type="AlphaFoldDB" id="A0A0G4NZY9"/>
<proteinExistence type="inferred from homology"/>
<evidence type="ECO:0000313" key="11">
    <source>
        <dbReference type="Proteomes" id="UP000053732"/>
    </source>
</evidence>
<dbReference type="SUPFAM" id="SSF48264">
    <property type="entry name" value="Cytochrome P450"/>
    <property type="match status" value="1"/>
</dbReference>
<dbReference type="InterPro" id="IPR050121">
    <property type="entry name" value="Cytochrome_P450_monoxygenase"/>
</dbReference>
<dbReference type="PANTHER" id="PTHR24305:SF157">
    <property type="entry name" value="N-ACETYLTRYPTOPHAN 6-HYDROXYLASE IVOC-RELATED"/>
    <property type="match status" value="1"/>
</dbReference>
<reference evidence="10 11" key="1">
    <citation type="journal article" date="2014" name="Nat. Commun.">
        <title>Multiple recent horizontal transfers of a large genomic region in cheese making fungi.</title>
        <authorList>
            <person name="Cheeseman K."/>
            <person name="Ropars J."/>
            <person name="Renault P."/>
            <person name="Dupont J."/>
            <person name="Gouzy J."/>
            <person name="Branca A."/>
            <person name="Abraham A.L."/>
            <person name="Ceppi M."/>
            <person name="Conseiller E."/>
            <person name="Debuchy R."/>
            <person name="Malagnac F."/>
            <person name="Goarin A."/>
            <person name="Silar P."/>
            <person name="Lacoste S."/>
            <person name="Sallet E."/>
            <person name="Bensimon A."/>
            <person name="Giraud T."/>
            <person name="Brygoo Y."/>
        </authorList>
    </citation>
    <scope>NUCLEOTIDE SEQUENCE [LARGE SCALE GENOMIC DNA]</scope>
    <source>
        <strain evidence="11">FM 013</strain>
    </source>
</reference>
<dbReference type="InterPro" id="IPR002401">
    <property type="entry name" value="Cyt_P450_E_grp-I"/>
</dbReference>
<sequence length="260" mass="29578">MIEARLRTRKRAANTLNKKGKTTGKPETIFDALTAVSIPEKERTLSRLVDEASVLFGAGTETTARTLSVAAFYLAKDKDLRQKLFDELTQVMPSPASQPKWAELERLPFLAGVIQEALRLSYRLSTRLARIAPTEALFYKSFVIPPGTPISQSVYFVHHDPSIFPNPKRFDPERWIRATEEGVNLRKYMVSFSKGSRQCLGINLAYAEIYLTLAMFVRNFDLKLVETKEENIKLGRDKGLPYPVKGRFSVRVRITEMFQS</sequence>
<dbReference type="Proteomes" id="UP000053732">
    <property type="component" value="Unassembled WGS sequence"/>
</dbReference>
<evidence type="ECO:0000256" key="6">
    <source>
        <dbReference type="ARBA" id="ARBA00023004"/>
    </source>
</evidence>
<evidence type="ECO:0000256" key="8">
    <source>
        <dbReference type="PIRSR" id="PIRSR602401-1"/>
    </source>
</evidence>
<dbReference type="STRING" id="1429867.A0A0G4NZY9"/>
<comment type="cofactor">
    <cofactor evidence="1 8">
        <name>heme</name>
        <dbReference type="ChEBI" id="CHEBI:30413"/>
    </cofactor>
</comment>
<evidence type="ECO:0000256" key="4">
    <source>
        <dbReference type="ARBA" id="ARBA00022723"/>
    </source>
</evidence>
<keyword evidence="3 8" id="KW-0349">Heme</keyword>
<keyword evidence="11" id="KW-1185">Reference proteome</keyword>
<keyword evidence="7 9" id="KW-0503">Monooxygenase</keyword>
<dbReference type="GO" id="GO:0005506">
    <property type="term" value="F:iron ion binding"/>
    <property type="evidence" value="ECO:0007669"/>
    <property type="project" value="InterPro"/>
</dbReference>
<keyword evidence="5 9" id="KW-0560">Oxidoreductase</keyword>
<dbReference type="GO" id="GO:0004497">
    <property type="term" value="F:monooxygenase activity"/>
    <property type="evidence" value="ECO:0007669"/>
    <property type="project" value="UniProtKB-KW"/>
</dbReference>
<evidence type="ECO:0000256" key="2">
    <source>
        <dbReference type="ARBA" id="ARBA00010617"/>
    </source>
</evidence>
<evidence type="ECO:0000256" key="3">
    <source>
        <dbReference type="ARBA" id="ARBA00022617"/>
    </source>
</evidence>
<dbReference type="InterPro" id="IPR036396">
    <property type="entry name" value="Cyt_P450_sf"/>
</dbReference>
<evidence type="ECO:0000256" key="9">
    <source>
        <dbReference type="RuleBase" id="RU000461"/>
    </source>
</evidence>
<dbReference type="GO" id="GO:0020037">
    <property type="term" value="F:heme binding"/>
    <property type="evidence" value="ECO:0007669"/>
    <property type="project" value="InterPro"/>
</dbReference>
<organism evidence="10 11">
    <name type="scientific">Penicillium camemberti (strain FM 013)</name>
    <dbReference type="NCBI Taxonomy" id="1429867"/>
    <lineage>
        <taxon>Eukaryota</taxon>
        <taxon>Fungi</taxon>
        <taxon>Dikarya</taxon>
        <taxon>Ascomycota</taxon>
        <taxon>Pezizomycotina</taxon>
        <taxon>Eurotiomycetes</taxon>
        <taxon>Eurotiomycetidae</taxon>
        <taxon>Eurotiales</taxon>
        <taxon>Aspergillaceae</taxon>
        <taxon>Penicillium</taxon>
    </lineage>
</organism>
<protein>
    <submittedName>
        <fullName evidence="10">Cytochrome P450</fullName>
    </submittedName>
</protein>
<dbReference type="PANTHER" id="PTHR24305">
    <property type="entry name" value="CYTOCHROME P450"/>
    <property type="match status" value="1"/>
</dbReference>
<comment type="similarity">
    <text evidence="2 9">Belongs to the cytochrome P450 family.</text>
</comment>
<dbReference type="PROSITE" id="PS00086">
    <property type="entry name" value="CYTOCHROME_P450"/>
    <property type="match status" value="1"/>
</dbReference>
<dbReference type="PRINTS" id="PR00385">
    <property type="entry name" value="P450"/>
</dbReference>